<evidence type="ECO:0000313" key="6">
    <source>
        <dbReference type="EMBL" id="KIY71772.1"/>
    </source>
</evidence>
<dbReference type="GO" id="GO:0003677">
    <property type="term" value="F:DNA binding"/>
    <property type="evidence" value="ECO:0007669"/>
    <property type="project" value="InterPro"/>
</dbReference>
<dbReference type="Pfam" id="PF00172">
    <property type="entry name" value="Zn_clus"/>
    <property type="match status" value="1"/>
</dbReference>
<keyword evidence="2" id="KW-0479">Metal-binding</keyword>
<dbReference type="PANTHER" id="PTHR31001:SF81">
    <property type="entry name" value="ZN(II)2CYS6 TRANSCRIPTION FACTOR"/>
    <property type="match status" value="1"/>
</dbReference>
<dbReference type="AlphaFoldDB" id="A0A0D7BMU5"/>
<feature type="region of interest" description="Disordered" evidence="4">
    <location>
        <begin position="1"/>
        <end position="48"/>
    </location>
</feature>
<dbReference type="InterPro" id="IPR050613">
    <property type="entry name" value="Sec_Metabolite_Reg"/>
</dbReference>
<dbReference type="GO" id="GO:0008270">
    <property type="term" value="F:zinc ion binding"/>
    <property type="evidence" value="ECO:0007669"/>
    <property type="project" value="InterPro"/>
</dbReference>
<comment type="subcellular location">
    <subcellularLocation>
        <location evidence="1">Nucleus</location>
    </subcellularLocation>
</comment>
<dbReference type="SUPFAM" id="SSF57701">
    <property type="entry name" value="Zn2/Cys6 DNA-binding domain"/>
    <property type="match status" value="1"/>
</dbReference>
<feature type="region of interest" description="Disordered" evidence="4">
    <location>
        <begin position="124"/>
        <end position="155"/>
    </location>
</feature>
<accession>A0A0D7BMU5</accession>
<dbReference type="Pfam" id="PF04082">
    <property type="entry name" value="Fungal_trans"/>
    <property type="match status" value="1"/>
</dbReference>
<dbReference type="CDD" id="cd00067">
    <property type="entry name" value="GAL4"/>
    <property type="match status" value="1"/>
</dbReference>
<dbReference type="GO" id="GO:0006351">
    <property type="term" value="P:DNA-templated transcription"/>
    <property type="evidence" value="ECO:0007669"/>
    <property type="project" value="InterPro"/>
</dbReference>
<evidence type="ECO:0000256" key="2">
    <source>
        <dbReference type="ARBA" id="ARBA00022723"/>
    </source>
</evidence>
<keyword evidence="3" id="KW-0539">Nucleus</keyword>
<proteinExistence type="predicted"/>
<dbReference type="GO" id="GO:0005634">
    <property type="term" value="C:nucleus"/>
    <property type="evidence" value="ECO:0007669"/>
    <property type="project" value="UniProtKB-SubCell"/>
</dbReference>
<protein>
    <recommendedName>
        <fullName evidence="5">Zn(2)-C6 fungal-type domain-containing protein</fullName>
    </recommendedName>
</protein>
<feature type="domain" description="Zn(2)-C6 fungal-type" evidence="5">
    <location>
        <begin position="52"/>
        <end position="81"/>
    </location>
</feature>
<name>A0A0D7BMU5_9AGAR</name>
<evidence type="ECO:0000256" key="4">
    <source>
        <dbReference type="SAM" id="MobiDB-lite"/>
    </source>
</evidence>
<dbReference type="EMBL" id="KN880450">
    <property type="protein sequence ID" value="KIY71772.1"/>
    <property type="molecule type" value="Genomic_DNA"/>
</dbReference>
<evidence type="ECO:0000256" key="3">
    <source>
        <dbReference type="ARBA" id="ARBA00023242"/>
    </source>
</evidence>
<dbReference type="Proteomes" id="UP000054007">
    <property type="component" value="Unassembled WGS sequence"/>
</dbReference>
<dbReference type="GO" id="GO:0000981">
    <property type="term" value="F:DNA-binding transcription factor activity, RNA polymerase II-specific"/>
    <property type="evidence" value="ECO:0007669"/>
    <property type="project" value="InterPro"/>
</dbReference>
<evidence type="ECO:0000313" key="7">
    <source>
        <dbReference type="Proteomes" id="UP000054007"/>
    </source>
</evidence>
<organism evidence="6 7">
    <name type="scientific">Cylindrobasidium torrendii FP15055 ss-10</name>
    <dbReference type="NCBI Taxonomy" id="1314674"/>
    <lineage>
        <taxon>Eukaryota</taxon>
        <taxon>Fungi</taxon>
        <taxon>Dikarya</taxon>
        <taxon>Basidiomycota</taxon>
        <taxon>Agaricomycotina</taxon>
        <taxon>Agaricomycetes</taxon>
        <taxon>Agaricomycetidae</taxon>
        <taxon>Agaricales</taxon>
        <taxon>Marasmiineae</taxon>
        <taxon>Physalacriaceae</taxon>
        <taxon>Cylindrobasidium</taxon>
    </lineage>
</organism>
<evidence type="ECO:0000259" key="5">
    <source>
        <dbReference type="PROSITE" id="PS50048"/>
    </source>
</evidence>
<evidence type="ECO:0000256" key="1">
    <source>
        <dbReference type="ARBA" id="ARBA00004123"/>
    </source>
</evidence>
<keyword evidence="7" id="KW-1185">Reference proteome</keyword>
<dbReference type="CDD" id="cd12148">
    <property type="entry name" value="fungal_TF_MHR"/>
    <property type="match status" value="1"/>
</dbReference>
<dbReference type="PROSITE" id="PS50048">
    <property type="entry name" value="ZN2_CY6_FUNGAL_2"/>
    <property type="match status" value="1"/>
</dbReference>
<dbReference type="OrthoDB" id="762982at2759"/>
<dbReference type="STRING" id="1314674.A0A0D7BMU5"/>
<feature type="region of interest" description="Disordered" evidence="4">
    <location>
        <begin position="677"/>
        <end position="722"/>
    </location>
</feature>
<dbReference type="SMART" id="SM00906">
    <property type="entry name" value="Fungal_trans"/>
    <property type="match status" value="1"/>
</dbReference>
<dbReference type="InterPro" id="IPR007219">
    <property type="entry name" value="XnlR_reg_dom"/>
</dbReference>
<dbReference type="PANTHER" id="PTHR31001">
    <property type="entry name" value="UNCHARACTERIZED TRANSCRIPTIONAL REGULATORY PROTEIN"/>
    <property type="match status" value="1"/>
</dbReference>
<sequence length="858" mass="94152">MSDELLPQSSASRSKPPRTGLVTGGIRPRSPTAPGETNGDARPQKRARKAINCEPCRNSKLKCDRNRPCSSCVLRGTAAQCYADGRSGPEQQRVEEVHPTHPRVDPAQEFARIRQSINLLETYVYPTSRPPPTSTPRRIPDTAPLLPYHHPPPKREPTDANGIDSIPGMLASVGHGGLYAGPTSTALHLLGAGKADIDGAGGYATPPEDYSSPPEYDKDLLALLPSLETIDNLIAFYFDSCNWIHRHVNQVGFLAIWDRFKKGHTADRIVLATACVIMAVAVHYLPMSHPIHANLEESYEAQGNKFFEVSQAALRRRQEETKKYSVELVELLLIQSHYLSLAKSDTELVWQLRGELVSIATALGLHRDPGKFNMSRDVAERRRWAWWHVVLLERWQAFMFGRPLSIASHHFDTQYPEYCNPNVDKTGRLYLPNIAMFKLAYILGEIMDDAVSVRPVPYERVESHDHELLEWMRELPVELDLDDFKVARNLASSDTAMRRQGVQSIIIRTSFYHIRFTLHRPYAANAHAASSGIPLSGDGQISTESLDIAVSAADKLINMVGQSRPDFLANSSLAVPGHMSWGPFHCFSAAMFFSFQLISDPEQPGAGLFRASVRKAMSTLEQARETVSVADKGYQILHALTPLYSGELSHLPMEEKAKRRQQVFALVRTLALPYHDSGFPRRSGDSPSASTLSPAIPTGSGSVQQPSQQLSQGVASSSRSYDTLSQITPSMLSSPQHNVYEQNMSAAGQSGTNIGNIGQSPLLHLSSSSPVVSTHNNHMSTPAMSTPNGYGPDVSSYMQPPSMYSENARYAGPAYGSAGTDDPTSAWGAAVGFGHEWTQFLEATAGRQGLPHGHPQGG</sequence>
<reference evidence="6 7" key="1">
    <citation type="journal article" date="2015" name="Fungal Genet. Biol.">
        <title>Evolution of novel wood decay mechanisms in Agaricales revealed by the genome sequences of Fistulina hepatica and Cylindrobasidium torrendii.</title>
        <authorList>
            <person name="Floudas D."/>
            <person name="Held B.W."/>
            <person name="Riley R."/>
            <person name="Nagy L.G."/>
            <person name="Koehler G."/>
            <person name="Ransdell A.S."/>
            <person name="Younus H."/>
            <person name="Chow J."/>
            <person name="Chiniquy J."/>
            <person name="Lipzen A."/>
            <person name="Tritt A."/>
            <person name="Sun H."/>
            <person name="Haridas S."/>
            <person name="LaButti K."/>
            <person name="Ohm R.A."/>
            <person name="Kues U."/>
            <person name="Blanchette R.A."/>
            <person name="Grigoriev I.V."/>
            <person name="Minto R.E."/>
            <person name="Hibbett D.S."/>
        </authorList>
    </citation>
    <scope>NUCLEOTIDE SEQUENCE [LARGE SCALE GENOMIC DNA]</scope>
    <source>
        <strain evidence="6 7">FP15055 ss-10</strain>
    </source>
</reference>
<dbReference type="Gene3D" id="4.10.240.10">
    <property type="entry name" value="Zn(2)-C6 fungal-type DNA-binding domain"/>
    <property type="match status" value="1"/>
</dbReference>
<feature type="compositionally biased region" description="Polar residues" evidence="4">
    <location>
        <begin position="685"/>
        <end position="722"/>
    </location>
</feature>
<gene>
    <name evidence="6" type="ORF">CYLTODRAFT_418491</name>
</gene>
<dbReference type="InterPro" id="IPR036864">
    <property type="entry name" value="Zn2-C6_fun-type_DNA-bd_sf"/>
</dbReference>
<dbReference type="InterPro" id="IPR001138">
    <property type="entry name" value="Zn2Cys6_DnaBD"/>
</dbReference>